<evidence type="ECO:0000313" key="9">
    <source>
        <dbReference type="Proteomes" id="UP001652623"/>
    </source>
</evidence>
<evidence type="ECO:0000256" key="2">
    <source>
        <dbReference type="ARBA" id="ARBA00022676"/>
    </source>
</evidence>
<feature type="transmembrane region" description="Helical" evidence="8">
    <location>
        <begin position="127"/>
        <end position="146"/>
    </location>
</feature>
<dbReference type="Proteomes" id="UP001652623">
    <property type="component" value="Chromosome 4"/>
</dbReference>
<evidence type="ECO:0000256" key="5">
    <source>
        <dbReference type="ARBA" id="ARBA00022989"/>
    </source>
</evidence>
<keyword evidence="3" id="KW-0808">Transferase</keyword>
<protein>
    <submittedName>
        <fullName evidence="10">Cellulose synthase-like protein G2</fullName>
    </submittedName>
</protein>
<gene>
    <name evidence="10" type="primary">LOC125422182</name>
</gene>
<keyword evidence="5 8" id="KW-1133">Transmembrane helix</keyword>
<organism evidence="9 10">
    <name type="scientific">Ziziphus jujuba</name>
    <name type="common">Chinese jujube</name>
    <name type="synonym">Ziziphus sativa</name>
    <dbReference type="NCBI Taxonomy" id="326968"/>
    <lineage>
        <taxon>Eukaryota</taxon>
        <taxon>Viridiplantae</taxon>
        <taxon>Streptophyta</taxon>
        <taxon>Embryophyta</taxon>
        <taxon>Tracheophyta</taxon>
        <taxon>Spermatophyta</taxon>
        <taxon>Magnoliopsida</taxon>
        <taxon>eudicotyledons</taxon>
        <taxon>Gunneridae</taxon>
        <taxon>Pentapetalae</taxon>
        <taxon>rosids</taxon>
        <taxon>fabids</taxon>
        <taxon>Rosales</taxon>
        <taxon>Rhamnaceae</taxon>
        <taxon>Paliureae</taxon>
        <taxon>Ziziphus</taxon>
    </lineage>
</organism>
<keyword evidence="7" id="KW-0961">Cell wall biogenesis/degradation</keyword>
<evidence type="ECO:0000256" key="8">
    <source>
        <dbReference type="SAM" id="Phobius"/>
    </source>
</evidence>
<accession>A0ABM4A7C8</accession>
<feature type="transmembrane region" description="Helical" evidence="8">
    <location>
        <begin position="98"/>
        <end position="121"/>
    </location>
</feature>
<keyword evidence="4 8" id="KW-0812">Transmembrane</keyword>
<dbReference type="RefSeq" id="XP_060672630.1">
    <property type="nucleotide sequence ID" value="XM_060816647.1"/>
</dbReference>
<name>A0ABM4A7C8_ZIZJJ</name>
<evidence type="ECO:0000256" key="7">
    <source>
        <dbReference type="ARBA" id="ARBA00023316"/>
    </source>
</evidence>
<reference evidence="10" key="1">
    <citation type="submission" date="2025-08" db="UniProtKB">
        <authorList>
            <consortium name="RefSeq"/>
        </authorList>
    </citation>
    <scope>IDENTIFICATION</scope>
    <source>
        <tissue evidence="10">Seedling</tissue>
    </source>
</reference>
<dbReference type="GeneID" id="125422182"/>
<proteinExistence type="predicted"/>
<keyword evidence="9" id="KW-1185">Reference proteome</keyword>
<keyword evidence="6 8" id="KW-0472">Membrane</keyword>
<evidence type="ECO:0000256" key="6">
    <source>
        <dbReference type="ARBA" id="ARBA00023136"/>
    </source>
</evidence>
<evidence type="ECO:0000256" key="1">
    <source>
        <dbReference type="ARBA" id="ARBA00004308"/>
    </source>
</evidence>
<evidence type="ECO:0000256" key="4">
    <source>
        <dbReference type="ARBA" id="ARBA00022692"/>
    </source>
</evidence>
<sequence length="153" mass="17252">MQIKQNGVGFLYYAVAEDYLTGFTLQCKGWTSVFHATSVPQFLGTATTNLNDLLTQSIRWSSGLMDVGLSKFFAFIYGPSKMSFLGKMCYGELSFFPLYCLPLWCFATVPQLCLFNGTSIYPEVSNPFFFIIFPFIFMSSSIKLLYEIFITGG</sequence>
<evidence type="ECO:0000313" key="10">
    <source>
        <dbReference type="RefSeq" id="XP_060672630.1"/>
    </source>
</evidence>
<comment type="subcellular location">
    <subcellularLocation>
        <location evidence="1">Endomembrane system</location>
    </subcellularLocation>
</comment>
<dbReference type="Pfam" id="PF03552">
    <property type="entry name" value="Cellulose_synt"/>
    <property type="match status" value="1"/>
</dbReference>
<dbReference type="PANTHER" id="PTHR13301">
    <property type="entry name" value="X-BOX TRANSCRIPTION FACTOR-RELATED"/>
    <property type="match status" value="1"/>
</dbReference>
<evidence type="ECO:0000256" key="3">
    <source>
        <dbReference type="ARBA" id="ARBA00022679"/>
    </source>
</evidence>
<dbReference type="InterPro" id="IPR005150">
    <property type="entry name" value="Cellulose_synth"/>
</dbReference>
<keyword evidence="2" id="KW-0328">Glycosyltransferase</keyword>